<comment type="similarity">
    <text evidence="6">Belongs to the class I-like SAM-binding methyltransferase superfamily. Cation-dependent O-methyltransferase family.</text>
</comment>
<dbReference type="InParanoid" id="A0A1Y1YAD1"/>
<evidence type="ECO:0000313" key="7">
    <source>
        <dbReference type="EMBL" id="ORX94967.1"/>
    </source>
</evidence>
<keyword evidence="5" id="KW-0128">Catecholamine metabolism</keyword>
<dbReference type="EMBL" id="MCFE01000190">
    <property type="protein sequence ID" value="ORX94967.1"/>
    <property type="molecule type" value="Genomic_DNA"/>
</dbReference>
<dbReference type="PANTHER" id="PTHR43836:SF2">
    <property type="entry name" value="CATECHOL O-METHYLTRANSFERASE 1-RELATED"/>
    <property type="match status" value="1"/>
</dbReference>
<gene>
    <name evidence="7" type="ORF">K493DRAFT_136339</name>
</gene>
<dbReference type="Pfam" id="PF01596">
    <property type="entry name" value="Methyltransf_3"/>
    <property type="match status" value="1"/>
</dbReference>
<dbReference type="STRING" id="1314790.A0A1Y1YAD1"/>
<dbReference type="AlphaFoldDB" id="A0A1Y1YAD1"/>
<dbReference type="OrthoDB" id="186626at2759"/>
<dbReference type="Proteomes" id="UP000193498">
    <property type="component" value="Unassembled WGS sequence"/>
</dbReference>
<evidence type="ECO:0000313" key="8">
    <source>
        <dbReference type="Proteomes" id="UP000193498"/>
    </source>
</evidence>
<keyword evidence="8" id="KW-1185">Reference proteome</keyword>
<evidence type="ECO:0000256" key="1">
    <source>
        <dbReference type="ARBA" id="ARBA00012880"/>
    </source>
</evidence>
<proteinExistence type="inferred from homology"/>
<evidence type="ECO:0000256" key="6">
    <source>
        <dbReference type="ARBA" id="ARBA00023453"/>
    </source>
</evidence>
<feature type="non-terminal residue" evidence="7">
    <location>
        <position position="1"/>
    </location>
</feature>
<evidence type="ECO:0000256" key="3">
    <source>
        <dbReference type="ARBA" id="ARBA00022679"/>
    </source>
</evidence>
<dbReference type="GO" id="GO:0016206">
    <property type="term" value="F:catechol O-methyltransferase activity"/>
    <property type="evidence" value="ECO:0007669"/>
    <property type="project" value="UniProtKB-EC"/>
</dbReference>
<comment type="caution">
    <text evidence="7">The sequence shown here is derived from an EMBL/GenBank/DDBJ whole genome shotgun (WGS) entry which is preliminary data.</text>
</comment>
<accession>A0A1Y1YAD1</accession>
<dbReference type="Gene3D" id="3.40.50.150">
    <property type="entry name" value="Vaccinia Virus protein VP39"/>
    <property type="match status" value="1"/>
</dbReference>
<dbReference type="GO" id="GO:0006584">
    <property type="term" value="P:catecholamine metabolic process"/>
    <property type="evidence" value="ECO:0007669"/>
    <property type="project" value="UniProtKB-KW"/>
</dbReference>
<dbReference type="PANTHER" id="PTHR43836">
    <property type="entry name" value="CATECHOL O-METHYLTRANSFERASE 1-RELATED"/>
    <property type="match status" value="1"/>
</dbReference>
<dbReference type="EC" id="2.1.1.6" evidence="1"/>
<dbReference type="FunCoup" id="A0A1Y1YAD1">
    <property type="interactions" value="150"/>
</dbReference>
<dbReference type="InterPro" id="IPR029063">
    <property type="entry name" value="SAM-dependent_MTases_sf"/>
</dbReference>
<sequence>ILQAIDSYADIHPLIHVGNRKGKVIDELITQKPVQVMIELGGYLGYSAIRFGNKLPPTGHYYSFEFDPEFAEVANKIIDHAGLSSKVTIVIGEFQLTCKTFSEKYGVNKVEFVFIDHKKDVYVQDIKNILRLQWLNIGATVVADNILYPGAPEYKAYIESRPE</sequence>
<keyword evidence="3 7" id="KW-0808">Transferase</keyword>
<evidence type="ECO:0000256" key="2">
    <source>
        <dbReference type="ARBA" id="ARBA00022603"/>
    </source>
</evidence>
<evidence type="ECO:0000256" key="5">
    <source>
        <dbReference type="ARBA" id="ARBA00022939"/>
    </source>
</evidence>
<reference evidence="7 8" key="1">
    <citation type="submission" date="2016-07" db="EMBL/GenBank/DDBJ databases">
        <title>Pervasive Adenine N6-methylation of Active Genes in Fungi.</title>
        <authorList>
            <consortium name="DOE Joint Genome Institute"/>
            <person name="Mondo S.J."/>
            <person name="Dannebaum R.O."/>
            <person name="Kuo R.C."/>
            <person name="Labutti K."/>
            <person name="Haridas S."/>
            <person name="Kuo A."/>
            <person name="Salamov A."/>
            <person name="Ahrendt S.R."/>
            <person name="Lipzen A."/>
            <person name="Sullivan W."/>
            <person name="Andreopoulos W.B."/>
            <person name="Clum A."/>
            <person name="Lindquist E."/>
            <person name="Daum C."/>
            <person name="Ramamoorthy G.K."/>
            <person name="Gryganskyi A."/>
            <person name="Culley D."/>
            <person name="Magnuson J.K."/>
            <person name="James T.Y."/>
            <person name="O'Malley M.A."/>
            <person name="Stajich J.E."/>
            <person name="Spatafora J.W."/>
            <person name="Visel A."/>
            <person name="Grigoriev I.V."/>
        </authorList>
    </citation>
    <scope>NUCLEOTIDE SEQUENCE [LARGE SCALE GENOMIC DNA]</scope>
    <source>
        <strain evidence="7 8">CBS 931.73</strain>
    </source>
</reference>
<protein>
    <recommendedName>
        <fullName evidence="1">catechol O-methyltransferase</fullName>
        <ecNumber evidence="1">2.1.1.6</ecNumber>
    </recommendedName>
</protein>
<organism evidence="7 8">
    <name type="scientific">Basidiobolus meristosporus CBS 931.73</name>
    <dbReference type="NCBI Taxonomy" id="1314790"/>
    <lineage>
        <taxon>Eukaryota</taxon>
        <taxon>Fungi</taxon>
        <taxon>Fungi incertae sedis</taxon>
        <taxon>Zoopagomycota</taxon>
        <taxon>Entomophthoromycotina</taxon>
        <taxon>Basidiobolomycetes</taxon>
        <taxon>Basidiobolales</taxon>
        <taxon>Basidiobolaceae</taxon>
        <taxon>Basidiobolus</taxon>
    </lineage>
</organism>
<keyword evidence="2 7" id="KW-0489">Methyltransferase</keyword>
<dbReference type="GO" id="GO:0032259">
    <property type="term" value="P:methylation"/>
    <property type="evidence" value="ECO:0007669"/>
    <property type="project" value="UniProtKB-KW"/>
</dbReference>
<keyword evidence="4" id="KW-0949">S-adenosyl-L-methionine</keyword>
<name>A0A1Y1YAD1_9FUNG</name>
<dbReference type="SUPFAM" id="SSF53335">
    <property type="entry name" value="S-adenosyl-L-methionine-dependent methyltransferases"/>
    <property type="match status" value="1"/>
</dbReference>
<dbReference type="InterPro" id="IPR002935">
    <property type="entry name" value="SAM_O-MeTrfase"/>
</dbReference>
<evidence type="ECO:0000256" key="4">
    <source>
        <dbReference type="ARBA" id="ARBA00022691"/>
    </source>
</evidence>
<feature type="non-terminal residue" evidence="7">
    <location>
        <position position="163"/>
    </location>
</feature>
<dbReference type="PROSITE" id="PS51682">
    <property type="entry name" value="SAM_OMT_I"/>
    <property type="match status" value="1"/>
</dbReference>